<comment type="similarity">
    <text evidence="3">Belongs to the multi antimicrobial extrusion (MATE) (TC 2.A.66.1) family.</text>
</comment>
<feature type="transmembrane region" description="Helical" evidence="13">
    <location>
        <begin position="379"/>
        <end position="399"/>
    </location>
</feature>
<evidence type="ECO:0000313" key="15">
    <source>
        <dbReference type="Proteomes" id="UP000651482"/>
    </source>
</evidence>
<comment type="subcellular location">
    <subcellularLocation>
        <location evidence="2">Cell membrane</location>
        <topology evidence="2">Multi-pass membrane protein</topology>
    </subcellularLocation>
</comment>
<feature type="transmembrane region" description="Helical" evidence="13">
    <location>
        <begin position="298"/>
        <end position="318"/>
    </location>
</feature>
<sequence>MMKIFQMDRLLCRIRPEGKIPSEQAVSVRTMQLAWPVILESFLAAFVSMMDTVLVSVLGASAIAAAALTIQPRLFVITGFLSLNLAVSAAISRKIREGDRDGANRLLFQMLLVVLTLSVALSVLCVVFANPILRAVGSNADTHREGVLYFQTVMGCMWLNVVSLLINAAQRGAGNSRMAVRTSAISNVVNILFHYLLIGGKCGFPALGVHGAAIATVIGAAVACGLSVFSLFQKKSPLRVYDVREIELEIFPLETVFRTSARPIAGQLLQRAGLLLVAVLAASFGTEAFAAHQITLNFMAISFSFGDGLSVAALSLTGESLQKRRTDLAQVYGAVCRRIGGVFSLALALIFLLFGREFFRLYTGNEAVLADGVSMMRMLAPIVLLEMLQTVFSGCLRGAGDLRFPAAVSLAGTAFVRPLLAWVFASCVGMGILGVWVGLAADQAIRFLLFGLRYRKKLGISASGVS</sequence>
<proteinExistence type="inferred from homology"/>
<reference evidence="14" key="1">
    <citation type="submission" date="2020-08" db="EMBL/GenBank/DDBJ databases">
        <title>Genome public.</title>
        <authorList>
            <person name="Liu C."/>
            <person name="Sun Q."/>
        </authorList>
    </citation>
    <scope>NUCLEOTIDE SEQUENCE</scope>
    <source>
        <strain evidence="14">NSJ-40</strain>
    </source>
</reference>
<keyword evidence="6" id="KW-0050">Antiport</keyword>
<feature type="transmembrane region" description="Helical" evidence="13">
    <location>
        <begin position="339"/>
        <end position="359"/>
    </location>
</feature>
<dbReference type="InterPro" id="IPR048279">
    <property type="entry name" value="MdtK-like"/>
</dbReference>
<evidence type="ECO:0000256" key="13">
    <source>
        <dbReference type="SAM" id="Phobius"/>
    </source>
</evidence>
<dbReference type="GO" id="GO:0006811">
    <property type="term" value="P:monoatomic ion transport"/>
    <property type="evidence" value="ECO:0007669"/>
    <property type="project" value="UniProtKB-KW"/>
</dbReference>
<dbReference type="EMBL" id="JACRSN010000004">
    <property type="protein sequence ID" value="MBC8533211.1"/>
    <property type="molecule type" value="Genomic_DNA"/>
</dbReference>
<keyword evidence="5" id="KW-0813">Transport</keyword>
<dbReference type="Pfam" id="PF01554">
    <property type="entry name" value="MatE"/>
    <property type="match status" value="2"/>
</dbReference>
<keyword evidence="9 13" id="KW-1133">Transmembrane helix</keyword>
<evidence type="ECO:0000256" key="8">
    <source>
        <dbReference type="ARBA" id="ARBA00022692"/>
    </source>
</evidence>
<comment type="function">
    <text evidence="1">Multidrug efflux pump.</text>
</comment>
<evidence type="ECO:0000256" key="12">
    <source>
        <dbReference type="ARBA" id="ARBA00031636"/>
    </source>
</evidence>
<comment type="caution">
    <text evidence="14">The sequence shown here is derived from an EMBL/GenBank/DDBJ whole genome shotgun (WGS) entry which is preliminary data.</text>
</comment>
<dbReference type="GO" id="GO:0005886">
    <property type="term" value="C:plasma membrane"/>
    <property type="evidence" value="ECO:0007669"/>
    <property type="project" value="UniProtKB-SubCell"/>
</dbReference>
<feature type="transmembrane region" description="Helical" evidence="13">
    <location>
        <begin position="149"/>
        <end position="166"/>
    </location>
</feature>
<dbReference type="Proteomes" id="UP000651482">
    <property type="component" value="Unassembled WGS sequence"/>
</dbReference>
<evidence type="ECO:0000256" key="3">
    <source>
        <dbReference type="ARBA" id="ARBA00010199"/>
    </source>
</evidence>
<keyword evidence="10" id="KW-0406">Ion transport</keyword>
<evidence type="ECO:0000256" key="1">
    <source>
        <dbReference type="ARBA" id="ARBA00003408"/>
    </source>
</evidence>
<dbReference type="NCBIfam" id="TIGR00797">
    <property type="entry name" value="matE"/>
    <property type="match status" value="1"/>
</dbReference>
<feature type="transmembrane region" description="Helical" evidence="13">
    <location>
        <begin position="419"/>
        <end position="439"/>
    </location>
</feature>
<dbReference type="AlphaFoldDB" id="A0A926HSB6"/>
<evidence type="ECO:0000256" key="2">
    <source>
        <dbReference type="ARBA" id="ARBA00004651"/>
    </source>
</evidence>
<dbReference type="PIRSF" id="PIRSF006603">
    <property type="entry name" value="DinF"/>
    <property type="match status" value="1"/>
</dbReference>
<accession>A0A926HSB6</accession>
<name>A0A926HSB6_9FIRM</name>
<evidence type="ECO:0000256" key="7">
    <source>
        <dbReference type="ARBA" id="ARBA00022475"/>
    </source>
</evidence>
<gene>
    <name evidence="14" type="ORF">IAG03_04185</name>
</gene>
<feature type="transmembrane region" description="Helical" evidence="13">
    <location>
        <begin position="272"/>
        <end position="292"/>
    </location>
</feature>
<organism evidence="14 15">
    <name type="scientific">Yeguia hominis</name>
    <dbReference type="NCBI Taxonomy" id="2763662"/>
    <lineage>
        <taxon>Bacteria</taxon>
        <taxon>Bacillati</taxon>
        <taxon>Bacillota</taxon>
        <taxon>Clostridia</taxon>
        <taxon>Eubacteriales</taxon>
        <taxon>Yeguiaceae</taxon>
        <taxon>Yeguia</taxon>
    </lineage>
</organism>
<evidence type="ECO:0000256" key="10">
    <source>
        <dbReference type="ARBA" id="ARBA00023065"/>
    </source>
</evidence>
<keyword evidence="7" id="KW-1003">Cell membrane</keyword>
<evidence type="ECO:0000256" key="9">
    <source>
        <dbReference type="ARBA" id="ARBA00022989"/>
    </source>
</evidence>
<evidence type="ECO:0000256" key="6">
    <source>
        <dbReference type="ARBA" id="ARBA00022449"/>
    </source>
</evidence>
<evidence type="ECO:0000256" key="11">
    <source>
        <dbReference type="ARBA" id="ARBA00023136"/>
    </source>
</evidence>
<feature type="transmembrane region" description="Helical" evidence="13">
    <location>
        <begin position="74"/>
        <end position="95"/>
    </location>
</feature>
<feature type="transmembrane region" description="Helical" evidence="13">
    <location>
        <begin position="107"/>
        <end position="129"/>
    </location>
</feature>
<feature type="transmembrane region" description="Helical" evidence="13">
    <location>
        <begin position="209"/>
        <end position="232"/>
    </location>
</feature>
<dbReference type="InterPro" id="IPR002528">
    <property type="entry name" value="MATE_fam"/>
</dbReference>
<dbReference type="PANTHER" id="PTHR43298">
    <property type="entry name" value="MULTIDRUG RESISTANCE PROTEIN NORM-RELATED"/>
    <property type="match status" value="1"/>
</dbReference>
<evidence type="ECO:0000256" key="4">
    <source>
        <dbReference type="ARBA" id="ARBA00020268"/>
    </source>
</evidence>
<dbReference type="GO" id="GO:0042910">
    <property type="term" value="F:xenobiotic transmembrane transporter activity"/>
    <property type="evidence" value="ECO:0007669"/>
    <property type="project" value="InterPro"/>
</dbReference>
<evidence type="ECO:0000256" key="5">
    <source>
        <dbReference type="ARBA" id="ARBA00022448"/>
    </source>
</evidence>
<feature type="transmembrane region" description="Helical" evidence="13">
    <location>
        <begin position="42"/>
        <end position="68"/>
    </location>
</feature>
<keyword evidence="8 13" id="KW-0812">Transmembrane</keyword>
<dbReference type="InterPro" id="IPR050222">
    <property type="entry name" value="MATE_MdtK"/>
</dbReference>
<evidence type="ECO:0000313" key="14">
    <source>
        <dbReference type="EMBL" id="MBC8533211.1"/>
    </source>
</evidence>
<dbReference type="GO" id="GO:0015297">
    <property type="term" value="F:antiporter activity"/>
    <property type="evidence" value="ECO:0007669"/>
    <property type="project" value="UniProtKB-KW"/>
</dbReference>
<feature type="transmembrane region" description="Helical" evidence="13">
    <location>
        <begin position="178"/>
        <end position="197"/>
    </location>
</feature>
<keyword evidence="15" id="KW-1185">Reference proteome</keyword>
<protein>
    <recommendedName>
        <fullName evidence="4">Probable multidrug resistance protein NorM</fullName>
    </recommendedName>
    <alternativeName>
        <fullName evidence="12">Multidrug-efflux transporter</fullName>
    </alternativeName>
</protein>
<dbReference type="PANTHER" id="PTHR43298:SF2">
    <property type="entry name" value="FMN_FAD EXPORTER YEEO-RELATED"/>
    <property type="match status" value="1"/>
</dbReference>
<keyword evidence="11 13" id="KW-0472">Membrane</keyword>